<organism evidence="1 2">
    <name type="scientific">Gossypium arboreum</name>
    <name type="common">Tree cotton</name>
    <name type="synonym">Gossypium nanking</name>
    <dbReference type="NCBI Taxonomy" id="29729"/>
    <lineage>
        <taxon>Eukaryota</taxon>
        <taxon>Viridiplantae</taxon>
        <taxon>Streptophyta</taxon>
        <taxon>Embryophyta</taxon>
        <taxon>Tracheophyta</taxon>
        <taxon>Spermatophyta</taxon>
        <taxon>Magnoliopsida</taxon>
        <taxon>eudicotyledons</taxon>
        <taxon>Gunneridae</taxon>
        <taxon>Pentapetalae</taxon>
        <taxon>rosids</taxon>
        <taxon>malvids</taxon>
        <taxon>Malvales</taxon>
        <taxon>Malvaceae</taxon>
        <taxon>Malvoideae</taxon>
        <taxon>Gossypium</taxon>
    </lineage>
</organism>
<reference evidence="2" key="1">
    <citation type="submission" date="2014-09" db="EMBL/GenBank/DDBJ databases">
        <authorList>
            <person name="Mudge J."/>
            <person name="Ramaraj T."/>
            <person name="Lindquist I.E."/>
            <person name="Bharti A.K."/>
            <person name="Sundararajan A."/>
            <person name="Cameron C.T."/>
            <person name="Woodward J.E."/>
            <person name="May G.D."/>
            <person name="Brubaker C."/>
            <person name="Broadhvest J."/>
            <person name="Wilkins T.A."/>
        </authorList>
    </citation>
    <scope>NUCLEOTIDE SEQUENCE</scope>
    <source>
        <strain evidence="2">cv. AKA8401</strain>
    </source>
</reference>
<evidence type="ECO:0000313" key="1">
    <source>
        <dbReference type="EMBL" id="KHG06961.1"/>
    </source>
</evidence>
<protein>
    <submittedName>
        <fullName evidence="1">Uncharacterized protein</fullName>
    </submittedName>
</protein>
<gene>
    <name evidence="1" type="ORF">F383_33280</name>
</gene>
<name>A0A0B0N771_GOSAR</name>
<dbReference type="AlphaFoldDB" id="A0A0B0N771"/>
<comment type="caution">
    <text evidence="1">The sequence shown here is derived from an EMBL/GenBank/DDBJ whole genome shotgun (WGS) entry which is preliminary data.</text>
</comment>
<dbReference type="EMBL" id="JRRC01463699">
    <property type="protein sequence ID" value="KHG06961.1"/>
    <property type="molecule type" value="Genomic_DNA"/>
</dbReference>
<proteinExistence type="predicted"/>
<dbReference type="Proteomes" id="UP000032142">
    <property type="component" value="Unassembled WGS sequence"/>
</dbReference>
<sequence length="18" mass="2019">MPLSQTRSYTNHTSLPVS</sequence>
<evidence type="ECO:0000313" key="2">
    <source>
        <dbReference type="Proteomes" id="UP000032142"/>
    </source>
</evidence>
<accession>A0A0B0N771</accession>
<keyword evidence="2" id="KW-1185">Reference proteome</keyword>